<organism evidence="5 6">
    <name type="scientific">Echinococcus granulosus</name>
    <name type="common">Hydatid tapeworm</name>
    <dbReference type="NCBI Taxonomy" id="6210"/>
    <lineage>
        <taxon>Eukaryota</taxon>
        <taxon>Metazoa</taxon>
        <taxon>Spiralia</taxon>
        <taxon>Lophotrochozoa</taxon>
        <taxon>Platyhelminthes</taxon>
        <taxon>Cestoda</taxon>
        <taxon>Eucestoda</taxon>
        <taxon>Cyclophyllidea</taxon>
        <taxon>Taeniidae</taxon>
        <taxon>Echinococcus</taxon>
        <taxon>Echinococcus granulosus group</taxon>
    </lineage>
</organism>
<reference evidence="4 7" key="2">
    <citation type="journal article" date="2013" name="Nature">
        <title>The genomes of four tapeworm species reveal adaptations to parasitism.</title>
        <authorList>
            <person name="Tsai I.J."/>
            <person name="Zarowiecki M."/>
            <person name="Holroyd N."/>
            <person name="Garciarrubio A."/>
            <person name="Sanchez-Flores A."/>
            <person name="Brooks K.L."/>
            <person name="Tracey A."/>
            <person name="Bobes R.J."/>
            <person name="Fragoso G."/>
            <person name="Sciutto E."/>
            <person name="Aslett M."/>
            <person name="Beasley H."/>
            <person name="Bennett H.M."/>
            <person name="Cai J."/>
            <person name="Camicia F."/>
            <person name="Clark R."/>
            <person name="Cucher M."/>
            <person name="De Silva N."/>
            <person name="Day T.A."/>
            <person name="Deplazes P."/>
            <person name="Estrada K."/>
            <person name="Fernandez C."/>
            <person name="Holland P.W."/>
            <person name="Hou J."/>
            <person name="Hu S."/>
            <person name="Huckvale T."/>
            <person name="Hung S.S."/>
            <person name="Kamenetzky L."/>
            <person name="Keane J.A."/>
            <person name="Kiss F."/>
            <person name="Koziol U."/>
            <person name="Lambert O."/>
            <person name="Liu K."/>
            <person name="Luo X."/>
            <person name="Luo Y."/>
            <person name="Macchiaroli N."/>
            <person name="Nichol S."/>
            <person name="Paps J."/>
            <person name="Parkinson J."/>
            <person name="Pouchkina-Stantcheva N."/>
            <person name="Riddiford N."/>
            <person name="Rosenzvit M."/>
            <person name="Salinas G."/>
            <person name="Wasmuth J.D."/>
            <person name="Zamanian M."/>
            <person name="Zheng Y."/>
            <person name="Cai X."/>
            <person name="Soberon X."/>
            <person name="Olson P.D."/>
            <person name="Laclette J.P."/>
            <person name="Brehm K."/>
            <person name="Berriman M."/>
            <person name="Garciarrubio A."/>
            <person name="Bobes R.J."/>
            <person name="Fragoso G."/>
            <person name="Sanchez-Flores A."/>
            <person name="Estrada K."/>
            <person name="Cevallos M.A."/>
            <person name="Morett E."/>
            <person name="Gonzalez V."/>
            <person name="Portillo T."/>
            <person name="Ochoa-Leyva A."/>
            <person name="Jose M.V."/>
            <person name="Sciutto E."/>
            <person name="Landa A."/>
            <person name="Jimenez L."/>
            <person name="Valdes V."/>
            <person name="Carrero J.C."/>
            <person name="Larralde C."/>
            <person name="Morales-Montor J."/>
            <person name="Limon-Lason J."/>
            <person name="Soberon X."/>
            <person name="Laclette J.P."/>
        </authorList>
    </citation>
    <scope>NUCLEOTIDE SEQUENCE [LARGE SCALE GENOMIC DNA]</scope>
</reference>
<feature type="signal peptide" evidence="3">
    <location>
        <begin position="1"/>
        <end position="23"/>
    </location>
</feature>
<dbReference type="EMBL" id="APAU02000170">
    <property type="protein sequence ID" value="EUB55305.1"/>
    <property type="molecule type" value="Genomic_DNA"/>
</dbReference>
<evidence type="ECO:0000256" key="1">
    <source>
        <dbReference type="ARBA" id="ARBA00022729"/>
    </source>
</evidence>
<dbReference type="EMBL" id="LK028593">
    <property type="protein sequence ID" value="CDS23741.1"/>
    <property type="molecule type" value="Genomic_DNA"/>
</dbReference>
<accession>U6JI44</accession>
<dbReference type="CTD" id="36345547"/>
<dbReference type="RefSeq" id="XP_024346501.1">
    <property type="nucleotide sequence ID" value="XM_024499081.1"/>
</dbReference>
<dbReference type="STRING" id="6210.U6JI44"/>
<keyword evidence="6" id="KW-1185">Reference proteome</keyword>
<keyword evidence="2" id="KW-0325">Glycoprotein</keyword>
<reference evidence="4" key="3">
    <citation type="submission" date="2014-06" db="EMBL/GenBank/DDBJ databases">
        <authorList>
            <person name="Aslett M."/>
        </authorList>
    </citation>
    <scope>NUCLEOTIDE SEQUENCE</scope>
</reference>
<evidence type="ECO:0000313" key="4">
    <source>
        <dbReference type="EMBL" id="CDS23741.1"/>
    </source>
</evidence>
<name>U6JI44_ECHGR</name>
<dbReference type="GO" id="GO:0030431">
    <property type="term" value="P:sleep"/>
    <property type="evidence" value="ECO:0007669"/>
    <property type="project" value="InterPro"/>
</dbReference>
<dbReference type="GO" id="GO:0032222">
    <property type="term" value="P:regulation of synaptic transmission, cholinergic"/>
    <property type="evidence" value="ECO:0007669"/>
    <property type="project" value="InterPro"/>
</dbReference>
<gene>
    <name evidence="5 8" type="ORF">EGR_09832</name>
    <name evidence="4" type="ORF">EgrG_000932700</name>
</gene>
<dbReference type="InterPro" id="IPR031424">
    <property type="entry name" value="QVR-like"/>
</dbReference>
<reference evidence="5 6" key="1">
    <citation type="journal article" date="2013" name="Nat. Genet.">
        <title>The genome of the hydatid tapeworm Echinococcus granulosus.</title>
        <authorList>
            <person name="Zheng H."/>
            <person name="Zhang W."/>
            <person name="Zhang L."/>
            <person name="Zhang Z."/>
            <person name="Li J."/>
            <person name="Lu G."/>
            <person name="Zhu Y."/>
            <person name="Wang Y."/>
            <person name="Huang Y."/>
            <person name="Liu J."/>
            <person name="Kang H."/>
            <person name="Chen J."/>
            <person name="Wang L."/>
            <person name="Chen A."/>
            <person name="Yu S."/>
            <person name="Gao Z."/>
            <person name="Jin L."/>
            <person name="Gu W."/>
            <person name="Wang Z."/>
            <person name="Zhao L."/>
            <person name="Shi B."/>
            <person name="Wen H."/>
            <person name="Lin R."/>
            <person name="Jones M.K."/>
            <person name="Brejova B."/>
            <person name="Vinar T."/>
            <person name="Zhao G."/>
            <person name="McManus D.P."/>
            <person name="Chen Z."/>
            <person name="Zhou Y."/>
            <person name="Wang S."/>
        </authorList>
    </citation>
    <scope>NUCLEOTIDE SEQUENCE [LARGE SCALE GENOMIC DNA]</scope>
</reference>
<evidence type="ECO:0000313" key="7">
    <source>
        <dbReference type="Proteomes" id="UP000492820"/>
    </source>
</evidence>
<evidence type="ECO:0000313" key="6">
    <source>
        <dbReference type="Proteomes" id="UP000019149"/>
    </source>
</evidence>
<evidence type="ECO:0000313" key="5">
    <source>
        <dbReference type="EMBL" id="EUB55305.1"/>
    </source>
</evidence>
<evidence type="ECO:0000256" key="3">
    <source>
        <dbReference type="SAM" id="SignalP"/>
    </source>
</evidence>
<feature type="chain" id="PRO_5008431685" evidence="3">
    <location>
        <begin position="24"/>
        <end position="174"/>
    </location>
</feature>
<dbReference type="OrthoDB" id="6110560at2759"/>
<keyword evidence="1 3" id="KW-0732">Signal</keyword>
<proteinExistence type="predicted"/>
<dbReference type="WBParaSite" id="EgrG_000932700">
    <property type="protein sequence ID" value="EgrG_000932700"/>
    <property type="gene ID" value="EgrG_000932700"/>
</dbReference>
<protein>
    <submittedName>
        <fullName evidence="5 8">Cadmium metallothionein (MT-Cd) (Cd-MT)</fullName>
    </submittedName>
</protein>
<dbReference type="KEGG" id="egl:EGR_09832"/>
<dbReference type="PANTHER" id="PTHR33562:SF2">
    <property type="entry name" value="PROTEIN QUIVER"/>
    <property type="match status" value="1"/>
</dbReference>
<dbReference type="GeneID" id="36345547"/>
<evidence type="ECO:0000313" key="8">
    <source>
        <dbReference type="WBParaSite" id="EgrG_000932700"/>
    </source>
</evidence>
<dbReference type="Pfam" id="PF17064">
    <property type="entry name" value="QVR"/>
    <property type="match status" value="1"/>
</dbReference>
<dbReference type="Proteomes" id="UP000492820">
    <property type="component" value="Unassembled WGS sequence"/>
</dbReference>
<dbReference type="InterPro" id="IPR050975">
    <property type="entry name" value="Sleep_regulator"/>
</dbReference>
<dbReference type="AlphaFoldDB" id="U6JI44"/>
<evidence type="ECO:0000256" key="2">
    <source>
        <dbReference type="ARBA" id="ARBA00023180"/>
    </source>
</evidence>
<sequence>MALNASLLGITLHLICIVAVCSAQDLGFGPKLKCYQCNSRTQPHCGDPFDNRTFILEPCQNNGQNYTRCMKKIVEFYYDRQWIRRIERNCAVEGEIGGEEGRWCHTVEGTQRVIARYCYCNNKQGCNHAGTKKLSPFLFTFSTLLTLTILLTQRQYTFVTLITLVSFPFNNVNV</sequence>
<dbReference type="Proteomes" id="UP000019149">
    <property type="component" value="Unassembled WGS sequence"/>
</dbReference>
<reference evidence="8" key="4">
    <citation type="submission" date="2020-10" db="UniProtKB">
        <authorList>
            <consortium name="WormBaseParasite"/>
        </authorList>
    </citation>
    <scope>IDENTIFICATION</scope>
</reference>
<dbReference type="PANTHER" id="PTHR33562">
    <property type="entry name" value="ATILLA, ISOFORM B-RELATED-RELATED"/>
    <property type="match status" value="1"/>
</dbReference>
<dbReference type="OMA" id="GQAIKCW"/>